<gene>
    <name evidence="1" type="ORF">Slin15195_G056180</name>
</gene>
<dbReference type="AlphaFoldDB" id="A0A9Q9APX1"/>
<reference evidence="1" key="1">
    <citation type="submission" date="2022-06" db="EMBL/GenBank/DDBJ databases">
        <title>Complete genome sequences of two strains of the flax pathogen Septoria linicola.</title>
        <authorList>
            <person name="Lapalu N."/>
            <person name="Simon A."/>
            <person name="Demenou B."/>
            <person name="Paumier D."/>
            <person name="Guillot M.-P."/>
            <person name="Gout L."/>
            <person name="Valade R."/>
        </authorList>
    </citation>
    <scope>NUCLEOTIDE SEQUENCE</scope>
    <source>
        <strain evidence="1">SE15195</strain>
    </source>
</reference>
<dbReference type="Proteomes" id="UP001056384">
    <property type="component" value="Chromosome 4"/>
</dbReference>
<dbReference type="OrthoDB" id="3642764at2759"/>
<organism evidence="1 2">
    <name type="scientific">Septoria linicola</name>
    <dbReference type="NCBI Taxonomy" id="215465"/>
    <lineage>
        <taxon>Eukaryota</taxon>
        <taxon>Fungi</taxon>
        <taxon>Dikarya</taxon>
        <taxon>Ascomycota</taxon>
        <taxon>Pezizomycotina</taxon>
        <taxon>Dothideomycetes</taxon>
        <taxon>Dothideomycetidae</taxon>
        <taxon>Mycosphaerellales</taxon>
        <taxon>Mycosphaerellaceae</taxon>
        <taxon>Septoria</taxon>
    </lineage>
</organism>
<evidence type="ECO:0000313" key="2">
    <source>
        <dbReference type="Proteomes" id="UP001056384"/>
    </source>
</evidence>
<protein>
    <submittedName>
        <fullName evidence="1">Uncharacterized protein</fullName>
    </submittedName>
</protein>
<keyword evidence="2" id="KW-1185">Reference proteome</keyword>
<proteinExistence type="predicted"/>
<evidence type="ECO:0000313" key="1">
    <source>
        <dbReference type="EMBL" id="USW52299.1"/>
    </source>
</evidence>
<sequence length="223" mass="24910">MTQPSATSSTGAQLVPVTVPPIEVGFSFDSSPCLRADDSAEVTHSHEHLAIVRYVTELRTKHEHKRIGHIRFFVLTKSQMEIVSPGEMERQARLYDEMHLGSKLTGYVVYIEEVVLEQSARGNDIGLAALYEAITNLHLPLNVTILLLEAGAIGPACSYEEAAEKLEKHWSRLGSQAWSYTDTSWVCVQLADFTRRPPADVRRGEPRLHTDRVLASQKDDGWS</sequence>
<accession>A0A9Q9APX1</accession>
<name>A0A9Q9APX1_9PEZI</name>
<dbReference type="EMBL" id="CP099421">
    <property type="protein sequence ID" value="USW52299.1"/>
    <property type="molecule type" value="Genomic_DNA"/>
</dbReference>